<sequence>MSAFQINLNPLKELLSFIKILEWFAPVFAFATCGGFKGKTEIQVNCPFRVGGNKNLAVTATFVYPFSVYTLNFNINLHSENSYVVS</sequence>
<reference evidence="1" key="1">
    <citation type="submission" date="2025-08" db="UniProtKB">
        <authorList>
            <consortium name="Ensembl"/>
        </authorList>
    </citation>
    <scope>IDENTIFICATION</scope>
</reference>
<dbReference type="PANTHER" id="PTHR10306:SF9">
    <property type="entry name" value="SYNAPTOPHYSIN-LIKE PROTEIN 1"/>
    <property type="match status" value="1"/>
</dbReference>
<keyword evidence="2" id="KW-1185">Reference proteome</keyword>
<dbReference type="GO" id="GO:0030672">
    <property type="term" value="C:synaptic vesicle membrane"/>
    <property type="evidence" value="ECO:0007669"/>
    <property type="project" value="TreeGrafter"/>
</dbReference>
<evidence type="ECO:0000313" key="2">
    <source>
        <dbReference type="Proteomes" id="UP000694415"/>
    </source>
</evidence>
<dbReference type="AlphaFoldDB" id="A0A8C6GIZ0"/>
<dbReference type="InterPro" id="IPR001285">
    <property type="entry name" value="Synaptophysin/porin"/>
</dbReference>
<dbReference type="PRINTS" id="PR00220">
    <property type="entry name" value="SYNAPTOPHYSN"/>
</dbReference>
<accession>A0A8C6GIZ0</accession>
<reference evidence="1" key="2">
    <citation type="submission" date="2025-09" db="UniProtKB">
        <authorList>
            <consortium name="Ensembl"/>
        </authorList>
    </citation>
    <scope>IDENTIFICATION</scope>
</reference>
<dbReference type="GeneTree" id="ENSGT01030000234637"/>
<dbReference type="PANTHER" id="PTHR10306">
    <property type="entry name" value="SYNAPTOPHYSIN"/>
    <property type="match status" value="1"/>
</dbReference>
<dbReference type="Proteomes" id="UP000694415">
    <property type="component" value="Unplaced"/>
</dbReference>
<proteinExistence type="predicted"/>
<dbReference type="Ensembl" id="ENSMSIT00000008886.1">
    <property type="protein sequence ID" value="ENSMSIP00000006998.1"/>
    <property type="gene ID" value="ENSMSIG00000006230.1"/>
</dbReference>
<name>A0A8C6GIZ0_MUSSI</name>
<evidence type="ECO:0000313" key="1">
    <source>
        <dbReference type="Ensembl" id="ENSMSIP00000006998.1"/>
    </source>
</evidence>
<organism evidence="1 2">
    <name type="scientific">Mus spicilegus</name>
    <name type="common">Mound-building mouse</name>
    <dbReference type="NCBI Taxonomy" id="10103"/>
    <lineage>
        <taxon>Eukaryota</taxon>
        <taxon>Metazoa</taxon>
        <taxon>Chordata</taxon>
        <taxon>Craniata</taxon>
        <taxon>Vertebrata</taxon>
        <taxon>Euteleostomi</taxon>
        <taxon>Mammalia</taxon>
        <taxon>Eutheria</taxon>
        <taxon>Euarchontoglires</taxon>
        <taxon>Glires</taxon>
        <taxon>Rodentia</taxon>
        <taxon>Myomorpha</taxon>
        <taxon>Muroidea</taxon>
        <taxon>Muridae</taxon>
        <taxon>Murinae</taxon>
        <taxon>Mus</taxon>
        <taxon>Mus</taxon>
    </lineage>
</organism>
<protein>
    <submittedName>
        <fullName evidence="1">Uncharacterized protein</fullName>
    </submittedName>
</protein>